<dbReference type="InterPro" id="IPR013598">
    <property type="entry name" value="Exportin-1/Importin-b-like"/>
</dbReference>
<dbReference type="Proteomes" id="UP000318571">
    <property type="component" value="Chromosome 1"/>
</dbReference>
<evidence type="ECO:0000313" key="11">
    <source>
        <dbReference type="Proteomes" id="UP000318571"/>
    </source>
</evidence>
<dbReference type="PANTHER" id="PTHR21452">
    <property type="entry name" value="EXPORTIN-6"/>
    <property type="match status" value="1"/>
</dbReference>
<comment type="similarity">
    <text evidence="3">Belongs to the exportin family.</text>
</comment>
<evidence type="ECO:0000259" key="9">
    <source>
        <dbReference type="Pfam" id="PF08389"/>
    </source>
</evidence>
<dbReference type="PANTHER" id="PTHR21452:SF4">
    <property type="entry name" value="EXPORTIN-6"/>
    <property type="match status" value="1"/>
</dbReference>
<dbReference type="InterPro" id="IPR011989">
    <property type="entry name" value="ARM-like"/>
</dbReference>
<keyword evidence="7" id="KW-0539">Nucleus</keyword>
<name>A0A553NUH3_TIGCA</name>
<keyword evidence="11" id="KW-1185">Reference proteome</keyword>
<reference evidence="10 11" key="1">
    <citation type="journal article" date="2018" name="Nat. Ecol. Evol.">
        <title>Genomic signatures of mitonuclear coevolution across populations of Tigriopus californicus.</title>
        <authorList>
            <person name="Barreto F.S."/>
            <person name="Watson E.T."/>
            <person name="Lima T.G."/>
            <person name="Willett C.S."/>
            <person name="Edmands S."/>
            <person name="Li W."/>
            <person name="Burton R.S."/>
        </authorList>
    </citation>
    <scope>NUCLEOTIDE SEQUENCE [LARGE SCALE GENOMIC DNA]</scope>
    <source>
        <strain evidence="10 11">San Diego</strain>
    </source>
</reference>
<sequence>MAQSADVRALEALMHEFFGPHSDSARQAQIETHLRAFLDQSDSWQHALTFLDQSHEPHVLMYALNILQTWIHARWLALSGPEHVRIRQHLDRHLVAAVQTSADSGPTVPAFVRRKLMRLLVDIARSDWPHFYPEFAPRLHNWLATPDTRALGLEMLLIASEELATPRADLPTARQLELRKLLELHMDQFLSALVSILSTLLASTVSHADRLGTPPPSPSGHPRTDPVSSSGHVLPGLGLTGPSAEMAALALSALAHLYSWLPLAQHLPPELLQVLCQFTVLGLNSQADVSDLRLNALAMSVLNEILYKNCVPQSTEDALFHLFQSCFHLLERLLQTDQAGRVLNLDQMDETFLDKVIEFVRVFMGSHFHRFETNAHAHVVEFMSLVFKLTFVVSKVEMFVECLEIWETLIAYVSNALSTRNKEGHAVLLRYKEGLLGLVDEMLNKIQFQKSHEFLQPFREMDQSCAHQEVDEWRGYLSTCIEVIMKVSDLLSEEVLKRAYWLWREMAKSYFPLADHKTTMSAKSPQDQERLFLFLKDFSSVLTLMGRLSTLFIGEFFLERLHDGHEMMKELITLTTFNSRNRFYALDLPKKLKDGFVQVQVATIASLKAWCHWLAQLHAIASADSHHEVLCKDLTSAMVLTIGPVIRQRDSPALVHSAAHFLVTLTGTVRPPSIWKLKEFTDLYSSIGDLNLASDANRLVIRALANVLLLPWPGLPDQRWDERQKHLSKFLRSINAPFLRLNSMPNFMSNREEQIRAESVVLSSLEIIQDLVESVLSEKTQSKRLCYHCIKDFFDTSLAIFPVYLENTRVCKGLFSFFHKAFDVLKTQMGATTVENAIQTILSTFGKNQMKEVILNEGSSGMHVAESFLAILDFVVKEPNASFRKFVTDTLNLVINDIYPLVADKPTAEIKCSVFRLLYNILLYNMRLFFKPSVVKSLVLSGRDSNDSSFSPNGVILLRGSHNLLSEEITLCIYHMASVDFEAFFNRFVPYFLEQDPDLDLNQKQILHSGFKSDQDLPTFLSNANRFVTDFKYYKLCNLSLKADPVTFN</sequence>
<dbReference type="GO" id="GO:0006611">
    <property type="term" value="P:protein export from nucleus"/>
    <property type="evidence" value="ECO:0007669"/>
    <property type="project" value="InterPro"/>
</dbReference>
<dbReference type="InterPro" id="IPR040016">
    <property type="entry name" value="XPO6"/>
</dbReference>
<proteinExistence type="inferred from homology"/>
<dbReference type="STRING" id="6832.A0A553NUH3"/>
<evidence type="ECO:0000313" key="10">
    <source>
        <dbReference type="EMBL" id="TRY69081.1"/>
    </source>
</evidence>
<gene>
    <name evidence="10" type="ORF">TCAL_06838</name>
</gene>
<dbReference type="OMA" id="KITRFNH"/>
<evidence type="ECO:0000256" key="6">
    <source>
        <dbReference type="ARBA" id="ARBA00022927"/>
    </source>
</evidence>
<evidence type="ECO:0000256" key="4">
    <source>
        <dbReference type="ARBA" id="ARBA00022448"/>
    </source>
</evidence>
<keyword evidence="4" id="KW-0813">Transport</keyword>
<dbReference type="SUPFAM" id="SSF48371">
    <property type="entry name" value="ARM repeat"/>
    <property type="match status" value="1"/>
</dbReference>
<dbReference type="InterPro" id="IPR016024">
    <property type="entry name" value="ARM-type_fold"/>
</dbReference>
<keyword evidence="5" id="KW-0963">Cytoplasm</keyword>
<protein>
    <recommendedName>
        <fullName evidence="9">Exportin-1/Importin-beta-like domain-containing protein</fullName>
    </recommendedName>
</protein>
<evidence type="ECO:0000256" key="5">
    <source>
        <dbReference type="ARBA" id="ARBA00022490"/>
    </source>
</evidence>
<dbReference type="EMBL" id="VCGU01000010">
    <property type="protein sequence ID" value="TRY69081.1"/>
    <property type="molecule type" value="Genomic_DNA"/>
</dbReference>
<keyword evidence="6" id="KW-0653">Protein transport</keyword>
<evidence type="ECO:0000256" key="1">
    <source>
        <dbReference type="ARBA" id="ARBA00004123"/>
    </source>
</evidence>
<evidence type="ECO:0000256" key="7">
    <source>
        <dbReference type="ARBA" id="ARBA00023242"/>
    </source>
</evidence>
<dbReference type="GO" id="GO:0005049">
    <property type="term" value="F:nuclear export signal receptor activity"/>
    <property type="evidence" value="ECO:0007669"/>
    <property type="project" value="InterPro"/>
</dbReference>
<comment type="subcellular location">
    <subcellularLocation>
        <location evidence="2">Cytoplasm</location>
    </subcellularLocation>
    <subcellularLocation>
        <location evidence="1">Nucleus</location>
    </subcellularLocation>
</comment>
<dbReference type="Gene3D" id="1.25.10.10">
    <property type="entry name" value="Leucine-rich Repeat Variant"/>
    <property type="match status" value="1"/>
</dbReference>
<dbReference type="GO" id="GO:0005737">
    <property type="term" value="C:cytoplasm"/>
    <property type="evidence" value="ECO:0007669"/>
    <property type="project" value="UniProtKB-SubCell"/>
</dbReference>
<feature type="domain" description="Exportin-1/Importin-beta-like" evidence="9">
    <location>
        <begin position="109"/>
        <end position="285"/>
    </location>
</feature>
<comment type="caution">
    <text evidence="10">The sequence shown here is derived from an EMBL/GenBank/DDBJ whole genome shotgun (WGS) entry which is preliminary data.</text>
</comment>
<dbReference type="Pfam" id="PF08389">
    <property type="entry name" value="Xpo1"/>
    <property type="match status" value="1"/>
</dbReference>
<evidence type="ECO:0000256" key="8">
    <source>
        <dbReference type="SAM" id="MobiDB-lite"/>
    </source>
</evidence>
<dbReference type="AlphaFoldDB" id="A0A553NUH3"/>
<organism evidence="10 11">
    <name type="scientific">Tigriopus californicus</name>
    <name type="common">Marine copepod</name>
    <dbReference type="NCBI Taxonomy" id="6832"/>
    <lineage>
        <taxon>Eukaryota</taxon>
        <taxon>Metazoa</taxon>
        <taxon>Ecdysozoa</taxon>
        <taxon>Arthropoda</taxon>
        <taxon>Crustacea</taxon>
        <taxon>Multicrustacea</taxon>
        <taxon>Hexanauplia</taxon>
        <taxon>Copepoda</taxon>
        <taxon>Harpacticoida</taxon>
        <taxon>Harpacticidae</taxon>
        <taxon>Tigriopus</taxon>
    </lineage>
</organism>
<evidence type="ECO:0000256" key="2">
    <source>
        <dbReference type="ARBA" id="ARBA00004496"/>
    </source>
</evidence>
<accession>A0A553NUH3</accession>
<dbReference type="GO" id="GO:0005634">
    <property type="term" value="C:nucleus"/>
    <property type="evidence" value="ECO:0007669"/>
    <property type="project" value="UniProtKB-SubCell"/>
</dbReference>
<feature type="region of interest" description="Disordered" evidence="8">
    <location>
        <begin position="208"/>
        <end position="234"/>
    </location>
</feature>
<evidence type="ECO:0000256" key="3">
    <source>
        <dbReference type="ARBA" id="ARBA00009466"/>
    </source>
</evidence>